<keyword evidence="2" id="KW-1185">Reference proteome</keyword>
<reference evidence="2" key="1">
    <citation type="submission" date="2016-12" db="EMBL/GenBank/DDBJ databases">
        <authorList>
            <person name="Jung M.Y."/>
            <person name="Lee S.H."/>
        </authorList>
    </citation>
    <scope>NUCLEOTIDE SEQUENCE [LARGE SCALE GENOMIC DNA]</scope>
    <source>
        <strain evidence="2">WiKim39</strain>
    </source>
</reference>
<name>A0A1P8Q5K9_9LACO</name>
<dbReference type="RefSeq" id="WP_076617971.1">
    <property type="nucleotide sequence ID" value="NZ_CP019323.1"/>
</dbReference>
<evidence type="ECO:0000313" key="1">
    <source>
        <dbReference type="EMBL" id="APX73138.1"/>
    </source>
</evidence>
<dbReference type="Proteomes" id="UP000187499">
    <property type="component" value="Chromosome"/>
</dbReference>
<accession>A0A1P8Q5K9</accession>
<dbReference type="OrthoDB" id="2329890at2"/>
<dbReference type="STRING" id="1847728.BTM29_11500"/>
<evidence type="ECO:0000313" key="2">
    <source>
        <dbReference type="Proteomes" id="UP000187499"/>
    </source>
</evidence>
<organism evidence="1 2">
    <name type="scientific">Companilactobacillus allii</name>
    <dbReference type="NCBI Taxonomy" id="1847728"/>
    <lineage>
        <taxon>Bacteria</taxon>
        <taxon>Bacillati</taxon>
        <taxon>Bacillota</taxon>
        <taxon>Bacilli</taxon>
        <taxon>Lactobacillales</taxon>
        <taxon>Lactobacillaceae</taxon>
        <taxon>Companilactobacillus</taxon>
    </lineage>
</organism>
<protein>
    <recommendedName>
        <fullName evidence="3">DNA-binding protein</fullName>
    </recommendedName>
</protein>
<evidence type="ECO:0008006" key="3">
    <source>
        <dbReference type="Google" id="ProtNLM"/>
    </source>
</evidence>
<proteinExistence type="predicted"/>
<sequence length="69" mass="8267">MTEVDFIKALKKEFKEQYPHEWMNKKQAVTYVGVANSTFDLKFGNIPFHEINGIIRYNKTEIDEFMKQH</sequence>
<gene>
    <name evidence="1" type="ORF">BTM29_11500</name>
</gene>
<dbReference type="EMBL" id="CP019323">
    <property type="protein sequence ID" value="APX73138.1"/>
    <property type="molecule type" value="Genomic_DNA"/>
</dbReference>
<dbReference type="AlphaFoldDB" id="A0A1P8Q5K9"/>
<dbReference type="KEGG" id="lalw:BTM29_11500"/>